<dbReference type="Gene3D" id="4.10.280.10">
    <property type="entry name" value="Helix-loop-helix DNA-binding domain"/>
    <property type="match status" value="1"/>
</dbReference>
<accession>C4WU43</accession>
<gene>
    <name evidence="8" type="primary">ACYPI009911</name>
    <name evidence="9" type="synonym">100169277</name>
</gene>
<dbReference type="OrthoDB" id="6085656at2759"/>
<dbReference type="eggNOG" id="KOG4304">
    <property type="taxonomic scope" value="Eukaryota"/>
</dbReference>
<dbReference type="EnsemblMetazoa" id="NM_001162349.2">
    <property type="protein sequence ID" value="NP_001155821.1"/>
    <property type="gene ID" value="LOC100169277"/>
</dbReference>
<dbReference type="PROSITE" id="PS50888">
    <property type="entry name" value="BHLH"/>
    <property type="match status" value="1"/>
</dbReference>
<dbReference type="CDD" id="cd11410">
    <property type="entry name" value="bHLH_O_HES"/>
    <property type="match status" value="1"/>
</dbReference>
<dbReference type="InterPro" id="IPR011598">
    <property type="entry name" value="bHLH_dom"/>
</dbReference>
<dbReference type="EnsemblMetazoa" id="XM_008182611.3">
    <property type="protein sequence ID" value="XP_008180833.1"/>
    <property type="gene ID" value="LOC100169277"/>
</dbReference>
<dbReference type="PANTHER" id="PTHR10985">
    <property type="entry name" value="BASIC HELIX-LOOP-HELIX TRANSCRIPTION FACTOR, HES-RELATED"/>
    <property type="match status" value="1"/>
</dbReference>
<evidence type="ECO:0000256" key="3">
    <source>
        <dbReference type="ARBA" id="ARBA00023125"/>
    </source>
</evidence>
<feature type="domain" description="BHLH" evidence="7">
    <location>
        <begin position="38"/>
        <end position="98"/>
    </location>
</feature>
<evidence type="ECO:0000313" key="10">
    <source>
        <dbReference type="Proteomes" id="UP000007819"/>
    </source>
</evidence>
<dbReference type="SMART" id="SM00353">
    <property type="entry name" value="HLH"/>
    <property type="match status" value="1"/>
</dbReference>
<reference evidence="10" key="2">
    <citation type="submission" date="2010-06" db="EMBL/GenBank/DDBJ databases">
        <authorList>
            <person name="Jiang H."/>
            <person name="Abraham K."/>
            <person name="Ali S."/>
            <person name="Alsbrooks S.L."/>
            <person name="Anim B.N."/>
            <person name="Anosike U.S."/>
            <person name="Attaway T."/>
            <person name="Bandaranaike D.P."/>
            <person name="Battles P.K."/>
            <person name="Bell S.N."/>
            <person name="Bell A.V."/>
            <person name="Beltran B."/>
            <person name="Bickham C."/>
            <person name="Bustamante Y."/>
            <person name="Caleb T."/>
            <person name="Canada A."/>
            <person name="Cardenas V."/>
            <person name="Carter K."/>
            <person name="Chacko J."/>
            <person name="Chandrabose M.N."/>
            <person name="Chavez D."/>
            <person name="Chavez A."/>
            <person name="Chen L."/>
            <person name="Chu H.-S."/>
            <person name="Claassen K.J."/>
            <person name="Cockrell R."/>
            <person name="Collins M."/>
            <person name="Cooper J.A."/>
            <person name="Cree A."/>
            <person name="Curry S.M."/>
            <person name="Da Y."/>
            <person name="Dao M.D."/>
            <person name="Das B."/>
            <person name="Davila M.-L."/>
            <person name="Davy-Carroll L."/>
            <person name="Denson S."/>
            <person name="Dinh H."/>
            <person name="Ebong V.E."/>
            <person name="Edwards J.R."/>
            <person name="Egan A."/>
            <person name="El-Daye J."/>
            <person name="Escobedo L."/>
            <person name="Fernandez S."/>
            <person name="Fernando P.R."/>
            <person name="Flagg N."/>
            <person name="Forbes L.D."/>
            <person name="Fowler R.G."/>
            <person name="Fu Q."/>
            <person name="Gabisi R.A."/>
            <person name="Ganer J."/>
            <person name="Garbino Pronczuk A."/>
            <person name="Garcia R.M."/>
            <person name="Garner T."/>
            <person name="Garrett T.E."/>
            <person name="Gonzalez D.A."/>
            <person name="Hamid H."/>
            <person name="Hawkins E.S."/>
            <person name="Hirani K."/>
            <person name="Hogues M.E."/>
            <person name="Hollins B."/>
            <person name="Hsiao C.-H."/>
            <person name="Jabil R."/>
            <person name="James M.L."/>
            <person name="Jhangiani S.N."/>
            <person name="Johnson B."/>
            <person name="Johnson Q."/>
            <person name="Joshi V."/>
            <person name="Kalu J.B."/>
            <person name="Kam C."/>
            <person name="Kashfia A."/>
            <person name="Keebler J."/>
            <person name="Kisamo H."/>
            <person name="Kovar C.L."/>
            <person name="Lago L.A."/>
            <person name="Lai C.-Y."/>
            <person name="Laidlaw J."/>
            <person name="Lara F."/>
            <person name="Le T.-K."/>
            <person name="Lee S.L."/>
            <person name="Legall F.H."/>
            <person name="Lemon S.J."/>
            <person name="Lewis L.R."/>
            <person name="Li B."/>
            <person name="Liu Y."/>
            <person name="Liu Y.-S."/>
            <person name="Lopez J."/>
            <person name="Lozado R.J."/>
            <person name="Lu J."/>
            <person name="Madu R.C."/>
            <person name="Maheshwari M."/>
            <person name="Maheshwari R."/>
            <person name="Malloy K."/>
            <person name="Martinez E."/>
            <person name="Mathew T."/>
            <person name="Mercado I.C."/>
            <person name="Mercado C."/>
            <person name="Meyer B."/>
            <person name="Montgomery K."/>
            <person name="Morgan M.B."/>
            <person name="Munidasa M."/>
            <person name="Nazareth L.V."/>
            <person name="Nelson J."/>
            <person name="Ng B.M."/>
            <person name="Nguyen N.B."/>
            <person name="Nguyen P.Q."/>
            <person name="Nguyen T."/>
            <person name="Obregon M."/>
            <person name="Okwuonu G.O."/>
            <person name="Onwere C.G."/>
            <person name="Orozco G."/>
            <person name="Parra A."/>
            <person name="Patel S."/>
            <person name="Patil S."/>
            <person name="Perez A."/>
            <person name="Perez Y."/>
            <person name="Pham C."/>
            <person name="Primus E.L."/>
            <person name="Pu L.-L."/>
            <person name="Puazo M."/>
            <person name="Qin X."/>
            <person name="Quiroz J.B."/>
            <person name="Reese J."/>
            <person name="Richards S."/>
            <person name="Rives C.M."/>
            <person name="Robberts R."/>
            <person name="Ruiz S.J."/>
            <person name="Ruiz M.J."/>
            <person name="Santibanez J."/>
            <person name="Schneider B.W."/>
            <person name="Sisson I."/>
            <person name="Smith M."/>
            <person name="Sodergren E."/>
            <person name="Song X.-Z."/>
            <person name="Song B.B."/>
            <person name="Summersgill H."/>
            <person name="Thelus R."/>
            <person name="Thornton R.D."/>
            <person name="Trejos Z.Y."/>
            <person name="Usmani K."/>
            <person name="Vattathil S."/>
            <person name="Villasana D."/>
            <person name="Walker D.L."/>
            <person name="Wang S."/>
            <person name="Wang K."/>
            <person name="White C.S."/>
            <person name="Williams A.C."/>
            <person name="Williamson J."/>
            <person name="Wilson K."/>
            <person name="Woghiren I.O."/>
            <person name="Woodworth J.R."/>
            <person name="Worley K.C."/>
            <person name="Wright R.A."/>
            <person name="Wu W."/>
            <person name="Young L."/>
            <person name="Zhang L."/>
            <person name="Zhang J."/>
            <person name="Zhu Y."/>
            <person name="Muzny D.M."/>
            <person name="Weinstock G."/>
            <person name="Gibbs R.A."/>
        </authorList>
    </citation>
    <scope>NUCLEOTIDE SEQUENCE [LARGE SCALE GENOMIC DNA]</scope>
    <source>
        <strain evidence="10">LSR1</strain>
    </source>
</reference>
<keyword evidence="5" id="KW-0539">Nucleus</keyword>
<dbReference type="InterPro" id="IPR036638">
    <property type="entry name" value="HLH_DNA-bd_sf"/>
</dbReference>
<dbReference type="FunFam" id="4.10.280.10:FF:000009">
    <property type="entry name" value="Transcription factor HES-1"/>
    <property type="match status" value="1"/>
</dbReference>
<feature type="compositionally biased region" description="Basic and acidic residues" evidence="6">
    <location>
        <begin position="206"/>
        <end position="219"/>
    </location>
</feature>
<comment type="subcellular location">
    <subcellularLocation>
        <location evidence="1">Nucleus</location>
    </subcellularLocation>
</comment>
<dbReference type="InParanoid" id="C4WU43"/>
<reference evidence="9" key="3">
    <citation type="submission" date="2022-06" db="UniProtKB">
        <authorList>
            <consortium name="EnsemblMetazoa"/>
        </authorList>
    </citation>
    <scope>IDENTIFICATION</scope>
</reference>
<dbReference type="AlphaFoldDB" id="C4WU43"/>
<proteinExistence type="evidence at transcript level"/>
<keyword evidence="3" id="KW-0238">DNA-binding</keyword>
<dbReference type="STRING" id="7029.C4WU43"/>
<evidence type="ECO:0000313" key="8">
    <source>
        <dbReference type="EMBL" id="BAH71413.1"/>
    </source>
</evidence>
<dbReference type="KEGG" id="api:100169277"/>
<evidence type="ECO:0000256" key="5">
    <source>
        <dbReference type="ARBA" id="ARBA00023242"/>
    </source>
</evidence>
<feature type="region of interest" description="Disordered" evidence="6">
    <location>
        <begin position="1"/>
        <end position="47"/>
    </location>
</feature>
<dbReference type="EMBL" id="AK340897">
    <property type="protein sequence ID" value="BAH71413.1"/>
    <property type="molecule type" value="mRNA"/>
</dbReference>
<evidence type="ECO:0000313" key="9">
    <source>
        <dbReference type="EnsemblMetazoa" id="NP_001155821.1"/>
    </source>
</evidence>
<dbReference type="GO" id="GO:0046983">
    <property type="term" value="F:protein dimerization activity"/>
    <property type="evidence" value="ECO:0007669"/>
    <property type="project" value="InterPro"/>
</dbReference>
<feature type="compositionally biased region" description="Basic and acidic residues" evidence="6">
    <location>
        <begin position="34"/>
        <end position="47"/>
    </location>
</feature>
<evidence type="ECO:0000256" key="4">
    <source>
        <dbReference type="ARBA" id="ARBA00023163"/>
    </source>
</evidence>
<dbReference type="SUPFAM" id="SSF47459">
    <property type="entry name" value="HLH, helix-loop-helix DNA-binding domain"/>
    <property type="match status" value="1"/>
</dbReference>
<dbReference type="OMA" id="SEWNAVY"/>
<organism evidence="8">
    <name type="scientific">Acyrthosiphon pisum</name>
    <name type="common">Pea aphid</name>
    <dbReference type="NCBI Taxonomy" id="7029"/>
    <lineage>
        <taxon>Eukaryota</taxon>
        <taxon>Metazoa</taxon>
        <taxon>Ecdysozoa</taxon>
        <taxon>Arthropoda</taxon>
        <taxon>Hexapoda</taxon>
        <taxon>Insecta</taxon>
        <taxon>Pterygota</taxon>
        <taxon>Neoptera</taxon>
        <taxon>Paraneoptera</taxon>
        <taxon>Hemiptera</taxon>
        <taxon>Sternorrhyncha</taxon>
        <taxon>Aphidomorpha</taxon>
        <taxon>Aphidoidea</taxon>
        <taxon>Aphididae</taxon>
        <taxon>Macrosiphini</taxon>
        <taxon>Acyrthosiphon</taxon>
    </lineage>
</organism>
<protein>
    <submittedName>
        <fullName evidence="8">ACYPI009911 protein</fullName>
    </submittedName>
</protein>
<evidence type="ECO:0000259" key="7">
    <source>
        <dbReference type="PROSITE" id="PS50888"/>
    </source>
</evidence>
<keyword evidence="4" id="KW-0804">Transcription</keyword>
<feature type="compositionally biased region" description="Low complexity" evidence="6">
    <location>
        <begin position="165"/>
        <end position="196"/>
    </location>
</feature>
<dbReference type="GO" id="GO:1990837">
    <property type="term" value="F:sequence-specific double-stranded DNA binding"/>
    <property type="evidence" value="ECO:0007669"/>
    <property type="project" value="UniProtKB-ARBA"/>
</dbReference>
<keyword evidence="10" id="KW-1185">Reference proteome</keyword>
<evidence type="ECO:0000256" key="6">
    <source>
        <dbReference type="SAM" id="MobiDB-lite"/>
    </source>
</evidence>
<dbReference type="GO" id="GO:0005634">
    <property type="term" value="C:nucleus"/>
    <property type="evidence" value="ECO:0007669"/>
    <property type="project" value="UniProtKB-SubCell"/>
</dbReference>
<name>C4WU43_ACYPI</name>
<sequence>MCHTTISGTDDDENMDEISSTSPPPTNSKKPGKLHIEPRKIRKPLMEKKRRARINQSLDELKRIVVDAEKFAGQDLSRVNKLEKADILEMTVRYLKRKSTASVPSPPPPGPEVYAAGYRRCIGQVQELLAEQWTDERRLMSGQRMIEHLESCARRLNNAPANRLSSSTSSPSDQPPNTNVTVMSSNNVCSSSSSCSSDEDDSGAATEDRTATELRRDATPAKLMWRPW</sequence>
<dbReference type="Pfam" id="PF00010">
    <property type="entry name" value="HLH"/>
    <property type="match status" value="1"/>
</dbReference>
<keyword evidence="2" id="KW-0805">Transcription regulation</keyword>
<feature type="region of interest" description="Disordered" evidence="6">
    <location>
        <begin position="161"/>
        <end position="228"/>
    </location>
</feature>
<dbReference type="InterPro" id="IPR050370">
    <property type="entry name" value="HES_HEY"/>
</dbReference>
<evidence type="ECO:0000256" key="1">
    <source>
        <dbReference type="ARBA" id="ARBA00004123"/>
    </source>
</evidence>
<evidence type="ECO:0000256" key="2">
    <source>
        <dbReference type="ARBA" id="ARBA00023015"/>
    </source>
</evidence>
<dbReference type="HOGENOM" id="CLU_068550_2_2_1"/>
<reference evidence="8" key="1">
    <citation type="submission" date="2009-06" db="EMBL/GenBank/DDBJ databases">
        <title>A full-length cDNA resource of the pea aphid, Acyrthosiphon pisum.</title>
        <authorList>
            <person name="Shigenobu S."/>
            <person name="Nakabachi A."/>
            <person name="Richards S."/>
        </authorList>
    </citation>
    <scope>NUCLEOTIDE SEQUENCE</scope>
    <source>
        <strain evidence="8">LSR1</strain>
        <tissue evidence="8">Whole body</tissue>
    </source>
</reference>
<dbReference type="Proteomes" id="UP000007819">
    <property type="component" value="Chromosome A2"/>
</dbReference>